<proteinExistence type="predicted"/>
<dbReference type="RefSeq" id="XP_068138523.1">
    <property type="nucleotide sequence ID" value="XM_068282422.1"/>
</dbReference>
<name>A0A1D8NBD6_YARLL</name>
<dbReference type="GeneID" id="94583049"/>
<dbReference type="EMBL" id="CP017555">
    <property type="protein sequence ID" value="AOW02936.1"/>
    <property type="molecule type" value="Genomic_DNA"/>
</dbReference>
<evidence type="ECO:0000313" key="1">
    <source>
        <dbReference type="EMBL" id="AOW02936.1"/>
    </source>
</evidence>
<accession>A0A1D8NBD6</accession>
<protein>
    <submittedName>
        <fullName evidence="1">Uncharacterized protein</fullName>
    </submittedName>
</protein>
<dbReference type="Proteomes" id="UP000182444">
    <property type="component" value="Chromosome 1C"/>
</dbReference>
<gene>
    <name evidence="1" type="ORF">YALI1_C22481g</name>
</gene>
<reference evidence="1 2" key="1">
    <citation type="journal article" date="2016" name="PLoS ONE">
        <title>Sequence Assembly of Yarrowia lipolytica Strain W29/CLIB89 Shows Transposable Element Diversity.</title>
        <authorList>
            <person name="Magnan C."/>
            <person name="Yu J."/>
            <person name="Chang I."/>
            <person name="Jahn E."/>
            <person name="Kanomata Y."/>
            <person name="Wu J."/>
            <person name="Zeller M."/>
            <person name="Oakes M."/>
            <person name="Baldi P."/>
            <person name="Sandmeyer S."/>
        </authorList>
    </citation>
    <scope>NUCLEOTIDE SEQUENCE [LARGE SCALE GENOMIC DNA]</scope>
    <source>
        <strain evidence="2">CLIB89(W29)</strain>
    </source>
</reference>
<dbReference type="VEuPathDB" id="FungiDB:YALI1_C22481g"/>
<sequence>MANLLCSGVLDIRLCPVLSVSRCSLCSRCSRALSFFHCEVFWCRVVQSSSRQVFRVESSSRQVFSSRAQELKWRIVDTTEGDLPSLNQSNRAEPV</sequence>
<dbReference type="AlphaFoldDB" id="A0A1D8NBD6"/>
<organism evidence="1 2">
    <name type="scientific">Yarrowia lipolytica</name>
    <name type="common">Candida lipolytica</name>
    <dbReference type="NCBI Taxonomy" id="4952"/>
    <lineage>
        <taxon>Eukaryota</taxon>
        <taxon>Fungi</taxon>
        <taxon>Dikarya</taxon>
        <taxon>Ascomycota</taxon>
        <taxon>Saccharomycotina</taxon>
        <taxon>Dipodascomycetes</taxon>
        <taxon>Dipodascales</taxon>
        <taxon>Dipodascales incertae sedis</taxon>
        <taxon>Yarrowia</taxon>
    </lineage>
</organism>
<evidence type="ECO:0000313" key="2">
    <source>
        <dbReference type="Proteomes" id="UP000182444"/>
    </source>
</evidence>